<protein>
    <submittedName>
        <fullName evidence="1">Uncharacterized protein</fullName>
    </submittedName>
</protein>
<proteinExistence type="predicted"/>
<name>A0A5C4RZJ1_PROVB</name>
<dbReference type="Proteomes" id="UP000309544">
    <property type="component" value="Unassembled WGS sequence"/>
</dbReference>
<evidence type="ECO:0000313" key="2">
    <source>
        <dbReference type="Proteomes" id="UP000309544"/>
    </source>
</evidence>
<dbReference type="AlphaFoldDB" id="A0A5C4RZJ1"/>
<organism evidence="1 2">
    <name type="scientific">Prosthecochloris vibrioformis</name>
    <name type="common">Chlorobium vibrioforme</name>
    <dbReference type="NCBI Taxonomy" id="1098"/>
    <lineage>
        <taxon>Bacteria</taxon>
        <taxon>Pseudomonadati</taxon>
        <taxon>Chlorobiota</taxon>
        <taxon>Chlorobiia</taxon>
        <taxon>Chlorobiales</taxon>
        <taxon>Chlorobiaceae</taxon>
        <taxon>Prosthecochloris</taxon>
    </lineage>
</organism>
<dbReference type="EMBL" id="VDCI01000004">
    <property type="protein sequence ID" value="TNJ36713.1"/>
    <property type="molecule type" value="Genomic_DNA"/>
</dbReference>
<gene>
    <name evidence="1" type="ORF">FGF68_06530</name>
</gene>
<sequence>MSVSSVELKKIPYNRFDEAAAKEVMYYIRLKPGLPGSAPAASTMKSQEQQPGLLFLYERLAAVMISR</sequence>
<dbReference type="RefSeq" id="WP_139626593.1">
    <property type="nucleotide sequence ID" value="NZ_VDCI01000004.1"/>
</dbReference>
<keyword evidence="2" id="KW-1185">Reference proteome</keyword>
<comment type="caution">
    <text evidence="1">The sequence shown here is derived from an EMBL/GenBank/DDBJ whole genome shotgun (WGS) entry which is preliminary data.</text>
</comment>
<evidence type="ECO:0000313" key="1">
    <source>
        <dbReference type="EMBL" id="TNJ36713.1"/>
    </source>
</evidence>
<reference evidence="1 2" key="1">
    <citation type="submission" date="2019-05" db="EMBL/GenBank/DDBJ databases">
        <title>Draft Whole-Genome sequence of the green sulfur bacterium Prosthecochloris vibrioformis DSM 260.</title>
        <authorList>
            <person name="Meyer T.E."/>
            <person name="Kyndt J.A."/>
        </authorList>
    </citation>
    <scope>NUCLEOTIDE SEQUENCE [LARGE SCALE GENOMIC DNA]</scope>
    <source>
        <strain evidence="1 2">DSM 260</strain>
    </source>
</reference>
<accession>A0A5C4RZJ1</accession>